<sequence>VFVFLQTEGFPFDTELDGFTEKVTVRTLHNHGCPCKDCYWG</sequence>
<feature type="non-terminal residue" evidence="1">
    <location>
        <position position="1"/>
    </location>
</feature>
<proteinExistence type="predicted"/>
<dbReference type="OrthoDB" id="10406502at2759"/>
<name>A0A9N9IQF6_9GLOM</name>
<organism evidence="1 2">
    <name type="scientific">Dentiscutata erythropus</name>
    <dbReference type="NCBI Taxonomy" id="1348616"/>
    <lineage>
        <taxon>Eukaryota</taxon>
        <taxon>Fungi</taxon>
        <taxon>Fungi incertae sedis</taxon>
        <taxon>Mucoromycota</taxon>
        <taxon>Glomeromycotina</taxon>
        <taxon>Glomeromycetes</taxon>
        <taxon>Diversisporales</taxon>
        <taxon>Gigasporaceae</taxon>
        <taxon>Dentiscutata</taxon>
    </lineage>
</organism>
<evidence type="ECO:0000313" key="1">
    <source>
        <dbReference type="EMBL" id="CAG8742707.1"/>
    </source>
</evidence>
<dbReference type="EMBL" id="CAJVPY010013795">
    <property type="protein sequence ID" value="CAG8742707.1"/>
    <property type="molecule type" value="Genomic_DNA"/>
</dbReference>
<dbReference type="Proteomes" id="UP000789405">
    <property type="component" value="Unassembled WGS sequence"/>
</dbReference>
<accession>A0A9N9IQF6</accession>
<protein>
    <submittedName>
        <fullName evidence="1">20725_t:CDS:1</fullName>
    </submittedName>
</protein>
<reference evidence="1" key="1">
    <citation type="submission" date="2021-06" db="EMBL/GenBank/DDBJ databases">
        <authorList>
            <person name="Kallberg Y."/>
            <person name="Tangrot J."/>
            <person name="Rosling A."/>
        </authorList>
    </citation>
    <scope>NUCLEOTIDE SEQUENCE</scope>
    <source>
        <strain evidence="1">MA453B</strain>
    </source>
</reference>
<gene>
    <name evidence="1" type="ORF">DERYTH_LOCUS16150</name>
</gene>
<evidence type="ECO:0000313" key="2">
    <source>
        <dbReference type="Proteomes" id="UP000789405"/>
    </source>
</evidence>
<dbReference type="AlphaFoldDB" id="A0A9N9IQF6"/>
<keyword evidence="2" id="KW-1185">Reference proteome</keyword>
<comment type="caution">
    <text evidence="1">The sequence shown here is derived from an EMBL/GenBank/DDBJ whole genome shotgun (WGS) entry which is preliminary data.</text>
</comment>